<protein>
    <submittedName>
        <fullName evidence="2">Uncharacterized protein</fullName>
    </submittedName>
</protein>
<evidence type="ECO:0000313" key="3">
    <source>
        <dbReference type="EMBL" id="RYU32993.1"/>
    </source>
</evidence>
<comment type="caution">
    <text evidence="2">The sequence shown here is derived from an EMBL/GenBank/DDBJ whole genome shotgun (WGS) entry which is preliminary data.</text>
</comment>
<name>A0A1G1SGG6_ENTFL</name>
<sequence length="31" mass="3663">MIFVPGLLFFLRLNIVFQPLNDTIKENHVSF</sequence>
<reference evidence="4 9" key="3">
    <citation type="submission" date="2019-02" db="EMBL/GenBank/DDBJ databases">
        <title>Bacteria dissemination in different level of health care in South Africa: the effectiveness of infections prevention and control.</title>
        <authorList>
            <person name="Shobo C."/>
            <person name="Amoako D.G."/>
            <person name="Allam M."/>
            <person name="Ismail A."/>
            <person name="Bester L.A."/>
            <person name="Essack S.Y."/>
        </authorList>
    </citation>
    <scope>NUCLEOTIDE SEQUENCE [LARGE SCALE GENOMIC DNA]</scope>
    <source>
        <strain evidence="4 9">2SIL2</strain>
    </source>
</reference>
<gene>
    <name evidence="1" type="ORF">DAI13_13060</name>
    <name evidence="2" type="ORF">EGW70_11155</name>
    <name evidence="3" type="ORF">EU507_07115</name>
    <name evidence="5" type="ORF">EY666_14515</name>
    <name evidence="4" type="ORF">EY666_19270</name>
</gene>
<dbReference type="Proteomes" id="UP000275941">
    <property type="component" value="Unassembled WGS sequence"/>
</dbReference>
<dbReference type="Proteomes" id="UP000305511">
    <property type="component" value="Unassembled WGS sequence"/>
</dbReference>
<dbReference type="EMBL" id="SEWT01000004">
    <property type="protein sequence ID" value="RYU32993.1"/>
    <property type="molecule type" value="Genomic_DNA"/>
</dbReference>
<proteinExistence type="predicted"/>
<evidence type="ECO:0000313" key="7">
    <source>
        <dbReference type="Proteomes" id="UP000275941"/>
    </source>
</evidence>
<evidence type="ECO:0000313" key="8">
    <source>
        <dbReference type="Proteomes" id="UP000292223"/>
    </source>
</evidence>
<dbReference type="EMBL" id="RKOR01000034">
    <property type="protein sequence ID" value="ROY48001.1"/>
    <property type="molecule type" value="Genomic_DNA"/>
</dbReference>
<accession>A0A1G1SGG6</accession>
<reference evidence="1 6" key="1">
    <citation type="submission" date="2018-04" db="EMBL/GenBank/DDBJ databases">
        <authorList>
            <person name="Van Tyne D."/>
        </authorList>
    </citation>
    <scope>NUCLEOTIDE SEQUENCE [LARGE SCALE GENOMIC DNA]</scope>
    <source>
        <strain evidence="1 6">B2535</strain>
    </source>
</reference>
<organism evidence="2 7">
    <name type="scientific">Enterococcus faecalis</name>
    <name type="common">Streptococcus faecalis</name>
    <dbReference type="NCBI Taxonomy" id="1351"/>
    <lineage>
        <taxon>Bacteria</taxon>
        <taxon>Bacillati</taxon>
        <taxon>Bacillota</taxon>
        <taxon>Bacilli</taxon>
        <taxon>Lactobacillales</taxon>
        <taxon>Enterococcaceae</taxon>
        <taxon>Enterococcus</taxon>
    </lineage>
</organism>
<reference evidence="2 7" key="2">
    <citation type="submission" date="2018-10" db="EMBL/GenBank/DDBJ databases">
        <title>Genotypes and phenotypes of Enterococci isolated from broiler chickens.</title>
        <authorList>
            <person name="Muhammad A.R."/>
            <person name="Diarra M.S."/>
        </authorList>
    </citation>
    <scope>NUCLEOTIDE SEQUENCE [LARGE SCALE GENOMIC DNA]</scope>
    <source>
        <strain evidence="2 7">P7 C A21</strain>
    </source>
</reference>
<reference evidence="3 8" key="4">
    <citation type="submission" date="2019-02" db="EMBL/GenBank/DDBJ databases">
        <title>From farm to fork: dissemination of Tn554::fexA-optrA in linezolid-resistant Enterococcus faecalis clones from chicken feces and meat in Tunisia.</title>
        <authorList>
            <person name="Tedim A.P."/>
            <person name="Elghaieb H."/>
            <person name="Abbassi M.S."/>
            <person name="Novais C."/>
            <person name="Hassen A."/>
            <person name="Peixe L."/>
            <person name="Freitas A.R."/>
        </authorList>
    </citation>
    <scope>NUCLEOTIDE SEQUENCE [LARGE SCALE GENOMIC DNA]</scope>
    <source>
        <strain evidence="3 8">728T</strain>
    </source>
</reference>
<dbReference type="EMBL" id="SIYF01000403">
    <property type="protein sequence ID" value="TKK72556.1"/>
    <property type="molecule type" value="Genomic_DNA"/>
</dbReference>
<dbReference type="AlphaFoldDB" id="A0A1G1SGG6"/>
<evidence type="ECO:0000313" key="2">
    <source>
        <dbReference type="EMBL" id="ROY48001.1"/>
    </source>
</evidence>
<evidence type="ECO:0000313" key="6">
    <source>
        <dbReference type="Proteomes" id="UP000244140"/>
    </source>
</evidence>
<dbReference type="EMBL" id="SIYF01000723">
    <property type="protein sequence ID" value="TKK58791.1"/>
    <property type="molecule type" value="Genomic_DNA"/>
</dbReference>
<evidence type="ECO:0000313" key="1">
    <source>
        <dbReference type="EMBL" id="PTN78644.1"/>
    </source>
</evidence>
<evidence type="ECO:0000313" key="5">
    <source>
        <dbReference type="EMBL" id="TKK72556.1"/>
    </source>
</evidence>
<evidence type="ECO:0000313" key="9">
    <source>
        <dbReference type="Proteomes" id="UP000305511"/>
    </source>
</evidence>
<dbReference type="EMBL" id="PZZH01000001">
    <property type="protein sequence ID" value="PTN78644.1"/>
    <property type="molecule type" value="Genomic_DNA"/>
</dbReference>
<dbReference type="Proteomes" id="UP000244140">
    <property type="component" value="Unassembled WGS sequence"/>
</dbReference>
<dbReference type="Proteomes" id="UP000292223">
    <property type="component" value="Unassembled WGS sequence"/>
</dbReference>
<evidence type="ECO:0000313" key="4">
    <source>
        <dbReference type="EMBL" id="TKK58791.1"/>
    </source>
</evidence>